<organism evidence="1 2">
    <name type="scientific">Alicyclobacillus tolerans</name>
    <dbReference type="NCBI Taxonomy" id="90970"/>
    <lineage>
        <taxon>Bacteria</taxon>
        <taxon>Bacillati</taxon>
        <taxon>Bacillota</taxon>
        <taxon>Bacilli</taxon>
        <taxon>Bacillales</taxon>
        <taxon>Alicyclobacillaceae</taxon>
        <taxon>Alicyclobacillus</taxon>
    </lineage>
</organism>
<reference evidence="2" key="1">
    <citation type="submission" date="2016-11" db="EMBL/GenBank/DDBJ databases">
        <authorList>
            <person name="Varghese N."/>
            <person name="Submissions S."/>
        </authorList>
    </citation>
    <scope>NUCLEOTIDE SEQUENCE [LARGE SCALE GENOMIC DNA]</scope>
    <source>
        <strain evidence="2">USBA-503</strain>
    </source>
</reference>
<dbReference type="EMBL" id="FRAF01000028">
    <property type="protein sequence ID" value="SHK93689.1"/>
    <property type="molecule type" value="Genomic_DNA"/>
</dbReference>
<protein>
    <submittedName>
        <fullName evidence="1">Uncharacterized protein</fullName>
    </submittedName>
</protein>
<dbReference type="RefSeq" id="WP_072875092.1">
    <property type="nucleotide sequence ID" value="NZ_FRAF01000028.1"/>
</dbReference>
<accession>A0A1M6WJA7</accession>
<name>A0A1M6WJA7_9BACL</name>
<dbReference type="Proteomes" id="UP000184016">
    <property type="component" value="Unassembled WGS sequence"/>
</dbReference>
<dbReference type="STRING" id="1830138.SAMN05443507_1288"/>
<proteinExistence type="predicted"/>
<keyword evidence="2" id="KW-1185">Reference proteome</keyword>
<evidence type="ECO:0000313" key="1">
    <source>
        <dbReference type="EMBL" id="SHK93689.1"/>
    </source>
</evidence>
<evidence type="ECO:0000313" key="2">
    <source>
        <dbReference type="Proteomes" id="UP000184016"/>
    </source>
</evidence>
<sequence>MRDRTQKVHNLLEQVRQNKEVDVFLLCRYFRAEIDQQVSSVPRWWREEAQSQVCTGMLEEVLKKFLKSVLKMGSRGAFKE</sequence>
<gene>
    <name evidence="1" type="ORF">SAMN05443507_1288</name>
</gene>
<dbReference type="AlphaFoldDB" id="A0A1M6WJA7"/>